<feature type="non-terminal residue" evidence="1">
    <location>
        <position position="1"/>
    </location>
</feature>
<gene>
    <name evidence="1" type="ORF">GMARGA_LOCUS8685</name>
</gene>
<protein>
    <submittedName>
        <fullName evidence="1">11385_t:CDS:1</fullName>
    </submittedName>
</protein>
<dbReference type="EMBL" id="CAJVQB010004513">
    <property type="protein sequence ID" value="CAG8637962.1"/>
    <property type="molecule type" value="Genomic_DNA"/>
</dbReference>
<evidence type="ECO:0000313" key="1">
    <source>
        <dbReference type="EMBL" id="CAG8637962.1"/>
    </source>
</evidence>
<sequence>QQENECELYYQLETDNTTAIEIHCDTTYKTSKVKFELYGIVGNVEGAGFPLVYLILDIVKVPKNENQGGLRTDALTGFFLFFSQ</sequence>
<proteinExistence type="predicted"/>
<comment type="caution">
    <text evidence="1">The sequence shown here is derived from an EMBL/GenBank/DDBJ whole genome shotgun (WGS) entry which is preliminary data.</text>
</comment>
<accession>A0ABN7UN67</accession>
<keyword evidence="2" id="KW-1185">Reference proteome</keyword>
<dbReference type="Proteomes" id="UP000789901">
    <property type="component" value="Unassembled WGS sequence"/>
</dbReference>
<evidence type="ECO:0000313" key="2">
    <source>
        <dbReference type="Proteomes" id="UP000789901"/>
    </source>
</evidence>
<organism evidence="1 2">
    <name type="scientific">Gigaspora margarita</name>
    <dbReference type="NCBI Taxonomy" id="4874"/>
    <lineage>
        <taxon>Eukaryota</taxon>
        <taxon>Fungi</taxon>
        <taxon>Fungi incertae sedis</taxon>
        <taxon>Mucoromycota</taxon>
        <taxon>Glomeromycotina</taxon>
        <taxon>Glomeromycetes</taxon>
        <taxon>Diversisporales</taxon>
        <taxon>Gigasporaceae</taxon>
        <taxon>Gigaspora</taxon>
    </lineage>
</organism>
<name>A0ABN7UN67_GIGMA</name>
<reference evidence="1 2" key="1">
    <citation type="submission" date="2021-06" db="EMBL/GenBank/DDBJ databases">
        <authorList>
            <person name="Kallberg Y."/>
            <person name="Tangrot J."/>
            <person name="Rosling A."/>
        </authorList>
    </citation>
    <scope>NUCLEOTIDE SEQUENCE [LARGE SCALE GENOMIC DNA]</scope>
    <source>
        <strain evidence="1 2">120-4 pot B 10/14</strain>
    </source>
</reference>